<keyword evidence="2" id="KW-1185">Reference proteome</keyword>
<gene>
    <name evidence="1" type="ORF">TPSD3_15965</name>
</gene>
<organism evidence="1 2">
    <name type="scientific">Thioflexithrix psekupsensis</name>
    <dbReference type="NCBI Taxonomy" id="1570016"/>
    <lineage>
        <taxon>Bacteria</taxon>
        <taxon>Pseudomonadati</taxon>
        <taxon>Pseudomonadota</taxon>
        <taxon>Gammaproteobacteria</taxon>
        <taxon>Thiotrichales</taxon>
        <taxon>Thioflexithrix</taxon>
    </lineage>
</organism>
<dbReference type="Gene3D" id="3.30.310.170">
    <property type="entry name" value="Outer membrane protein assembly factor BamC"/>
    <property type="match status" value="1"/>
</dbReference>
<sequence length="373" mass="41884">MLLLNGCGVFDRIDRMLPDNRANYKASEDIEPLELPPGFHSNQIREQMLIPRPSQTGVTTLSEYTVQPSVTPTPTAPAPAPRVLLPAGTGVEQKRAGQQRWLVINAPVEQVWESVRYFWREQGIAVLTRDETTGMMETEWRANPQHRGQDRYRVRLEAGETRQQSRLFLTHQAREPLNATAAPLSVANADELSGGLVSHEAVIPRENWQLLPSDSELEAAMLQRLLAFIGVDRPRAEALLTERAAEGVPVARLEQQAGEWVLLVNQDLENTWRRVGIALDRVGFTVEERDRNTATYVVRYADPDAPTPNAPEKKGFWQSIRGDGDSPNLLQTYQLGLSELHHGLTRVQVLTWEGQTVKTSASERILSLIQEQL</sequence>
<protein>
    <recommendedName>
        <fullName evidence="3">Outer membrane protein assembly factor BamC</fullName>
    </recommendedName>
</protein>
<reference evidence="1 2" key="1">
    <citation type="submission" date="2016-12" db="EMBL/GenBank/DDBJ databases">
        <title>Thioflexothrix psekupsii D3 genome sequencing and assembly.</title>
        <authorList>
            <person name="Fomenkov A."/>
            <person name="Vincze T."/>
            <person name="Grabovich M."/>
            <person name="Anton B.P."/>
            <person name="Dubinina G."/>
            <person name="Orlova M."/>
            <person name="Belousova E."/>
            <person name="Roberts R.J."/>
        </authorList>
    </citation>
    <scope>NUCLEOTIDE SEQUENCE [LARGE SCALE GENOMIC DNA]</scope>
    <source>
        <strain evidence="1">D3</strain>
    </source>
</reference>
<dbReference type="InterPro" id="IPR010653">
    <property type="entry name" value="NlpB/DapX"/>
</dbReference>
<dbReference type="InterPro" id="IPR042268">
    <property type="entry name" value="BamC_C"/>
</dbReference>
<comment type="caution">
    <text evidence="1">The sequence shown here is derived from an EMBL/GenBank/DDBJ whole genome shotgun (WGS) entry which is preliminary data.</text>
</comment>
<dbReference type="AlphaFoldDB" id="A0A251X659"/>
<name>A0A251X659_9GAMM</name>
<accession>A0A251X659</accession>
<evidence type="ECO:0000313" key="1">
    <source>
        <dbReference type="EMBL" id="OUD12578.1"/>
    </source>
</evidence>
<dbReference type="Pfam" id="PF06804">
    <property type="entry name" value="Lipoprotein_18"/>
    <property type="match status" value="1"/>
</dbReference>
<evidence type="ECO:0000313" key="2">
    <source>
        <dbReference type="Proteomes" id="UP000194798"/>
    </source>
</evidence>
<dbReference type="EMBL" id="MSLT01000023">
    <property type="protein sequence ID" value="OUD12578.1"/>
    <property type="molecule type" value="Genomic_DNA"/>
</dbReference>
<dbReference type="Proteomes" id="UP000194798">
    <property type="component" value="Unassembled WGS sequence"/>
</dbReference>
<proteinExistence type="predicted"/>
<evidence type="ECO:0008006" key="3">
    <source>
        <dbReference type="Google" id="ProtNLM"/>
    </source>
</evidence>